<dbReference type="EMBL" id="GBRH01242401">
    <property type="protein sequence ID" value="JAD55494.1"/>
    <property type="molecule type" value="Transcribed_RNA"/>
</dbReference>
<reference evidence="1" key="1">
    <citation type="submission" date="2014-09" db="EMBL/GenBank/DDBJ databases">
        <authorList>
            <person name="Magalhaes I.L.F."/>
            <person name="Oliveira U."/>
            <person name="Santos F.R."/>
            <person name="Vidigal T.H.D.A."/>
            <person name="Brescovit A.D."/>
            <person name="Santos A.J."/>
        </authorList>
    </citation>
    <scope>NUCLEOTIDE SEQUENCE</scope>
    <source>
        <tissue evidence="1">Shoot tissue taken approximately 20 cm above the soil surface</tissue>
    </source>
</reference>
<protein>
    <submittedName>
        <fullName evidence="1">Uncharacterized protein</fullName>
    </submittedName>
</protein>
<proteinExistence type="predicted"/>
<accession>A0A0A9AUR8</accession>
<evidence type="ECO:0000313" key="1">
    <source>
        <dbReference type="EMBL" id="JAD55494.1"/>
    </source>
</evidence>
<name>A0A0A9AUR8_ARUDO</name>
<dbReference type="AlphaFoldDB" id="A0A0A9AUR8"/>
<reference evidence="1" key="2">
    <citation type="journal article" date="2015" name="Data Brief">
        <title>Shoot transcriptome of the giant reed, Arundo donax.</title>
        <authorList>
            <person name="Barrero R.A."/>
            <person name="Guerrero F.D."/>
            <person name="Moolhuijzen P."/>
            <person name="Goolsby J.A."/>
            <person name="Tidwell J."/>
            <person name="Bellgard S.E."/>
            <person name="Bellgard M.I."/>
        </authorList>
    </citation>
    <scope>NUCLEOTIDE SEQUENCE</scope>
    <source>
        <tissue evidence="1">Shoot tissue taken approximately 20 cm above the soil surface</tissue>
    </source>
</reference>
<organism evidence="1">
    <name type="scientific">Arundo donax</name>
    <name type="common">Giant reed</name>
    <name type="synonym">Donax arundinaceus</name>
    <dbReference type="NCBI Taxonomy" id="35708"/>
    <lineage>
        <taxon>Eukaryota</taxon>
        <taxon>Viridiplantae</taxon>
        <taxon>Streptophyta</taxon>
        <taxon>Embryophyta</taxon>
        <taxon>Tracheophyta</taxon>
        <taxon>Spermatophyta</taxon>
        <taxon>Magnoliopsida</taxon>
        <taxon>Liliopsida</taxon>
        <taxon>Poales</taxon>
        <taxon>Poaceae</taxon>
        <taxon>PACMAD clade</taxon>
        <taxon>Arundinoideae</taxon>
        <taxon>Arundineae</taxon>
        <taxon>Arundo</taxon>
    </lineage>
</organism>
<sequence length="199" mass="21002">MEQQVADLVMLLAGLQTSNAAILKKVEETSSAVKDLSSWKPEMESTVELLRSEIRGLRTHGRQIGMELKLAMATPHGDGTSGAAKPGGAGTPAAMAGDRRPLILETPPPLQACGGCAPSAPNGDLRPDGHSNKIWNWGNGFGGNFFPNPPPVKGTSSFDPNSSSSHYPAPRVFFLGGDHTASLPKMDFPPFDGSTPRAW</sequence>